<keyword evidence="4" id="KW-0408">Iron</keyword>
<comment type="caution">
    <text evidence="6">The sequence shown here is derived from an EMBL/GenBank/DDBJ whole genome shotgun (WGS) entry which is preliminary data.</text>
</comment>
<gene>
    <name evidence="6" type="ORF">FH608_040530</name>
</gene>
<name>A0A5C4VJ95_9ACTN</name>
<dbReference type="Proteomes" id="UP000312512">
    <property type="component" value="Unassembled WGS sequence"/>
</dbReference>
<dbReference type="EMBL" id="VDLX02000021">
    <property type="protein sequence ID" value="KAB8189138.1"/>
    <property type="molecule type" value="Genomic_DNA"/>
</dbReference>
<dbReference type="PROSITE" id="PS51669">
    <property type="entry name" value="4FE4S_MOW_BIS_MGD"/>
    <property type="match status" value="1"/>
</dbReference>
<sequence length="693" mass="75660">MTASERYSVCNLCEAVCGLRVRVEGEHVVSIKGLEEDPLSHGHICPKGVALTDLHHDPDRLRRPVRRVGDEWHEVGWDEAFDLVAGELSRIRAEHGPDAVGAYLGNPVTHSLGAMTHAPAFVDLLRTGNKYSAGSADTWPAQLVALLMYGHQWLLPIPDVDRTHYLLVFGANPIASNGSLMTAPGFPRRLREMRGRGGKLVVFDPRRTETAKVADEHHFIRPSADAAVLLAMVNVVLEEGLATLPAYADGLDEVRRGIADLTPALAARWSGVDEAVIRRVAREFAMAKSATCYSRTGLSTQRYGALAHWAVQLLNIVTGNLDRPGGLMFTRPAVDGIDSGTLKPGYIGSRRSRVRGLPDFSGEFTVATLADEIETPGPGQIRALLTVAGNPALSAPGGHRLNRALAGLEFMAAIDFYVNETTRHAHVILPPTGHFERDHYDVLFNALAVRNTARFSPALFPRSADARHEWQIFQELAKRYRPRGTMKERLMLSLSPNRLIDLGLRVGPYRLSLRKLRRNPAGIDLGPLSPALPGRLHTPDKRIDLGPRELLDDLPRLRDSAPEDGELLLIGRRHLRDNNSWMHNSGRLTKGVPRHHLLVNPADLAAFGLNDGDTAYVRSRSGAVMVEVKATDEMMRGVVSLPHGYGHQHPGTRMTIASAVPGVSANDVTDPAVLDDASATAVLNGVPVRIEPV</sequence>
<dbReference type="Gene3D" id="2.20.25.90">
    <property type="entry name" value="ADC-like domains"/>
    <property type="match status" value="1"/>
</dbReference>
<evidence type="ECO:0000256" key="5">
    <source>
        <dbReference type="ARBA" id="ARBA00023014"/>
    </source>
</evidence>
<dbReference type="PANTHER" id="PTHR43105">
    <property type="entry name" value="RESPIRATORY NITRATE REDUCTASE"/>
    <property type="match status" value="1"/>
</dbReference>
<dbReference type="Gene3D" id="2.40.40.20">
    <property type="match status" value="1"/>
</dbReference>
<proteinExistence type="predicted"/>
<dbReference type="OrthoDB" id="7376058at2"/>
<organism evidence="6 7">
    <name type="scientific">Nonomuraea phyllanthi</name>
    <dbReference type="NCBI Taxonomy" id="2219224"/>
    <lineage>
        <taxon>Bacteria</taxon>
        <taxon>Bacillati</taxon>
        <taxon>Actinomycetota</taxon>
        <taxon>Actinomycetes</taxon>
        <taxon>Streptosporangiales</taxon>
        <taxon>Streptosporangiaceae</taxon>
        <taxon>Nonomuraea</taxon>
    </lineage>
</organism>
<dbReference type="InterPro" id="IPR006657">
    <property type="entry name" value="MoPterin_dinucl-bd_dom"/>
</dbReference>
<evidence type="ECO:0000256" key="3">
    <source>
        <dbReference type="ARBA" id="ARBA00023002"/>
    </source>
</evidence>
<keyword evidence="2" id="KW-0479">Metal-binding</keyword>
<dbReference type="GO" id="GO:0016020">
    <property type="term" value="C:membrane"/>
    <property type="evidence" value="ECO:0007669"/>
    <property type="project" value="TreeGrafter"/>
</dbReference>
<dbReference type="InterPro" id="IPR009010">
    <property type="entry name" value="Asp_de-COase-like_dom_sf"/>
</dbReference>
<dbReference type="SUPFAM" id="SSF53706">
    <property type="entry name" value="Formate dehydrogenase/DMSO reductase, domains 1-3"/>
    <property type="match status" value="1"/>
</dbReference>
<evidence type="ECO:0000313" key="6">
    <source>
        <dbReference type="EMBL" id="KAB8189138.1"/>
    </source>
</evidence>
<keyword evidence="3" id="KW-0560">Oxidoreductase</keyword>
<dbReference type="Pfam" id="PF04879">
    <property type="entry name" value="Molybdop_Fe4S4"/>
    <property type="match status" value="1"/>
</dbReference>
<dbReference type="Gene3D" id="3.40.228.10">
    <property type="entry name" value="Dimethylsulfoxide Reductase, domain 2"/>
    <property type="match status" value="1"/>
</dbReference>
<dbReference type="InterPro" id="IPR006656">
    <property type="entry name" value="Mopterin_OxRdtase"/>
</dbReference>
<dbReference type="Pfam" id="PF01568">
    <property type="entry name" value="Molydop_binding"/>
    <property type="match status" value="1"/>
</dbReference>
<evidence type="ECO:0000256" key="1">
    <source>
        <dbReference type="ARBA" id="ARBA00022485"/>
    </source>
</evidence>
<protein>
    <submittedName>
        <fullName evidence="6">Molybdopterin-dependent oxidoreductase</fullName>
    </submittedName>
</protein>
<dbReference type="Gene3D" id="3.40.50.740">
    <property type="match status" value="1"/>
</dbReference>
<keyword evidence="1" id="KW-0004">4Fe-4S</keyword>
<dbReference type="GO" id="GO:0046872">
    <property type="term" value="F:metal ion binding"/>
    <property type="evidence" value="ECO:0007669"/>
    <property type="project" value="UniProtKB-KW"/>
</dbReference>
<accession>A0A5C4VJ95</accession>
<dbReference type="PANTHER" id="PTHR43105:SF9">
    <property type="entry name" value="NADPH-FE(3+) OXIDOREDUCTASE SUBUNIT ALPHA"/>
    <property type="match status" value="1"/>
</dbReference>
<keyword evidence="7" id="KW-1185">Reference proteome</keyword>
<evidence type="ECO:0000256" key="4">
    <source>
        <dbReference type="ARBA" id="ARBA00023004"/>
    </source>
</evidence>
<dbReference type="GO" id="GO:0043546">
    <property type="term" value="F:molybdopterin cofactor binding"/>
    <property type="evidence" value="ECO:0007669"/>
    <property type="project" value="InterPro"/>
</dbReference>
<dbReference type="InterPro" id="IPR006963">
    <property type="entry name" value="Mopterin_OxRdtase_4Fe-4S_dom"/>
</dbReference>
<evidence type="ECO:0000313" key="7">
    <source>
        <dbReference type="Proteomes" id="UP000312512"/>
    </source>
</evidence>
<evidence type="ECO:0000256" key="2">
    <source>
        <dbReference type="ARBA" id="ARBA00022723"/>
    </source>
</evidence>
<dbReference type="GO" id="GO:0051539">
    <property type="term" value="F:4 iron, 4 sulfur cluster binding"/>
    <property type="evidence" value="ECO:0007669"/>
    <property type="project" value="UniProtKB-KW"/>
</dbReference>
<dbReference type="AlphaFoldDB" id="A0A5C4VJ95"/>
<dbReference type="Pfam" id="PF00384">
    <property type="entry name" value="Molybdopterin"/>
    <property type="match status" value="1"/>
</dbReference>
<dbReference type="SUPFAM" id="SSF50692">
    <property type="entry name" value="ADC-like"/>
    <property type="match status" value="1"/>
</dbReference>
<dbReference type="SMART" id="SM00926">
    <property type="entry name" value="Molybdop_Fe4S4"/>
    <property type="match status" value="1"/>
</dbReference>
<reference evidence="6 7" key="1">
    <citation type="submission" date="2019-10" db="EMBL/GenBank/DDBJ databases">
        <title>Nonomuraea sp. nov., isolated from Phyllanthus amarus.</title>
        <authorList>
            <person name="Klykleung N."/>
            <person name="Tanasupawat S."/>
        </authorList>
    </citation>
    <scope>NUCLEOTIDE SEQUENCE [LARGE SCALE GENOMIC DNA]</scope>
    <source>
        <strain evidence="6 7">PA1-10</strain>
    </source>
</reference>
<dbReference type="GO" id="GO:0016491">
    <property type="term" value="F:oxidoreductase activity"/>
    <property type="evidence" value="ECO:0007669"/>
    <property type="project" value="UniProtKB-KW"/>
</dbReference>
<dbReference type="InterPro" id="IPR050123">
    <property type="entry name" value="Prok_molybdopt-oxidoreductase"/>
</dbReference>
<keyword evidence="5" id="KW-0411">Iron-sulfur</keyword>